<evidence type="ECO:0000259" key="11">
    <source>
        <dbReference type="PROSITE" id="PS50863"/>
    </source>
</evidence>
<evidence type="ECO:0000256" key="1">
    <source>
        <dbReference type="ARBA" id="ARBA00003182"/>
    </source>
</evidence>
<feature type="domain" description="PB1" evidence="12">
    <location>
        <begin position="842"/>
        <end position="926"/>
    </location>
</feature>
<dbReference type="GO" id="GO:0005634">
    <property type="term" value="C:nucleus"/>
    <property type="evidence" value="ECO:0007669"/>
    <property type="project" value="UniProtKB-SubCell"/>
</dbReference>
<dbReference type="SUPFAM" id="SSF101936">
    <property type="entry name" value="DNA-binding pseudobarrel domain"/>
    <property type="match status" value="1"/>
</dbReference>
<dbReference type="GO" id="GO:0003677">
    <property type="term" value="F:DNA binding"/>
    <property type="evidence" value="ECO:0007669"/>
    <property type="project" value="UniProtKB-KW"/>
</dbReference>
<dbReference type="PROSITE" id="PS51745">
    <property type="entry name" value="PB1"/>
    <property type="match status" value="1"/>
</dbReference>
<name>A0AAV5CC67_ELECO</name>
<evidence type="ECO:0000256" key="6">
    <source>
        <dbReference type="ARBA" id="ARBA00023163"/>
    </source>
</evidence>
<dbReference type="InterPro" id="IPR044835">
    <property type="entry name" value="ARF_plant"/>
</dbReference>
<dbReference type="FunFam" id="2.30.30.1040:FF:000001">
    <property type="entry name" value="Auxin response factor"/>
    <property type="match status" value="1"/>
</dbReference>
<keyword evidence="4 9" id="KW-0805">Transcription regulation</keyword>
<feature type="region of interest" description="Disordered" evidence="10">
    <location>
        <begin position="94"/>
        <end position="138"/>
    </location>
</feature>
<comment type="caution">
    <text evidence="13">The sequence shown here is derived from an EMBL/GenBank/DDBJ whole genome shotgun (WGS) entry which is preliminary data.</text>
</comment>
<sequence>MSKRGELTACLGAVAVGNARRLKLTHSSLSFSHGSRRRTPHPHTTRERREEAVETSQSREGEETQKLTSPSSRSACRYLNCLPPLPHLDHTEREQQQLGGAAGRSSAARSSRRVGGDVHVRSDGDRRRGRRRRSDLGLFVRPRAGAGGGGGGGAGKDALFVELWRACAGPLASVPPLGAKVFYFPQGHIEQVEASTNQVAEQQGAPLYNLPWKIPCKLMNIELKAEQDTDEVYAQLTLLPDKKVEENVSTTEGSGEEEVVPEAPPATNDRIHIHAFCKTLTASDTSTHGGFSVLRRHADECLPPLDMSQHPPNQELVARDLHGVEWRFRHIFRGQPRRHLLQSGWSVFVSAKRLVAGDAFIFLRGENGELRVGVRRALRHQTTVPSSVISSHSMHLGVLATAWHAVNTGSMFTIYYKPRTSPAEFVVSRDRYYESLKRNYSIGMRFKMRFEGEEAAEQKFTGTIVGIGASDPSGWADSKWRSLKVRWDEASSVPRPERVSPWQIEPAVAPPPVNPHPAVRIKRFRPNVNALSSDMPPVNTEAVPESQQACIPKALQSQGVTPSMSQFRNSSELKVGQDLTMWSSGFDQDRNSIANQTKPSLDGWMQMRRPEGYNHMLSGFQPVKDTQNPLYFSSHISGNRSNNWDTTDAHYPVQQANHNMLPGTCFLMPHNTGLGMNQHNFPAMPGTGFPHRTGIGKFVGNGAFTSLQGRDQKSGWAGHIESSSYIDHSSPALIKPRPLGIDSDVQKTRGPSFRLFGIPLDSLAKSKPLISPPSVTYDGKLQTSSSEKRNQLDVIEVDNCPDRSKTAKPLDGPQSVSGMENNQPCPEATQNIQNKVQNGSTRSCKKVHKQGSALGRSVDLTKFTCYEELIAELDQMFDFDGELSSPCKNWLIVYTDNDGDMMLVGDDPWNEFCNMVHKIFIYTREEIERMNPGALNSRSEDSLSNSLARGAASKELQGDPATSSLNSENC</sequence>
<feature type="compositionally biased region" description="Basic and acidic residues" evidence="10">
    <location>
        <begin position="44"/>
        <end position="65"/>
    </location>
</feature>
<organism evidence="13 14">
    <name type="scientific">Eleusine coracana subsp. coracana</name>
    <dbReference type="NCBI Taxonomy" id="191504"/>
    <lineage>
        <taxon>Eukaryota</taxon>
        <taxon>Viridiplantae</taxon>
        <taxon>Streptophyta</taxon>
        <taxon>Embryophyta</taxon>
        <taxon>Tracheophyta</taxon>
        <taxon>Spermatophyta</taxon>
        <taxon>Magnoliopsida</taxon>
        <taxon>Liliopsida</taxon>
        <taxon>Poales</taxon>
        <taxon>Poaceae</taxon>
        <taxon>PACMAD clade</taxon>
        <taxon>Chloridoideae</taxon>
        <taxon>Cynodonteae</taxon>
        <taxon>Eleusininae</taxon>
        <taxon>Eleusine</taxon>
    </lineage>
</organism>
<dbReference type="CDD" id="cd10017">
    <property type="entry name" value="B3_DNA"/>
    <property type="match status" value="1"/>
</dbReference>
<evidence type="ECO:0000313" key="13">
    <source>
        <dbReference type="EMBL" id="GJM95679.1"/>
    </source>
</evidence>
<dbReference type="GO" id="GO:0006355">
    <property type="term" value="P:regulation of DNA-templated transcription"/>
    <property type="evidence" value="ECO:0007669"/>
    <property type="project" value="InterPro"/>
</dbReference>
<proteinExistence type="inferred from homology"/>
<protein>
    <recommendedName>
        <fullName evidence="9">Auxin response factor</fullName>
    </recommendedName>
</protein>
<keyword evidence="14" id="KW-1185">Reference proteome</keyword>
<dbReference type="Gene3D" id="2.40.330.10">
    <property type="entry name" value="DNA-binding pseudobarrel domain"/>
    <property type="match status" value="1"/>
</dbReference>
<feature type="compositionally biased region" description="Polar residues" evidence="10">
    <location>
        <begin position="814"/>
        <end position="827"/>
    </location>
</feature>
<comment type="similarity">
    <text evidence="3 9">Belongs to the ARF family.</text>
</comment>
<comment type="subcellular location">
    <subcellularLocation>
        <location evidence="2 9">Nucleus</location>
    </subcellularLocation>
</comment>
<dbReference type="FunFam" id="3.10.20.90:FF:000047">
    <property type="entry name" value="Auxin response factor"/>
    <property type="match status" value="1"/>
</dbReference>
<feature type="region of interest" description="Disordered" evidence="10">
    <location>
        <begin position="801"/>
        <end position="827"/>
    </location>
</feature>
<dbReference type="PANTHER" id="PTHR31384:SF40">
    <property type="entry name" value="AUXIN RESPONSE FACTOR 24"/>
    <property type="match status" value="1"/>
</dbReference>
<evidence type="ECO:0000256" key="2">
    <source>
        <dbReference type="ARBA" id="ARBA00004123"/>
    </source>
</evidence>
<evidence type="ECO:0000256" key="3">
    <source>
        <dbReference type="ARBA" id="ARBA00007853"/>
    </source>
</evidence>
<evidence type="ECO:0000256" key="9">
    <source>
        <dbReference type="RuleBase" id="RU004561"/>
    </source>
</evidence>
<keyword evidence="8 9" id="KW-0927">Auxin signaling pathway</keyword>
<dbReference type="GO" id="GO:0009734">
    <property type="term" value="P:auxin-activated signaling pathway"/>
    <property type="evidence" value="ECO:0007669"/>
    <property type="project" value="UniProtKB-KW"/>
</dbReference>
<reference evidence="13" key="1">
    <citation type="journal article" date="2018" name="DNA Res.">
        <title>Multiple hybrid de novo genome assembly of finger millet, an orphan allotetraploid crop.</title>
        <authorList>
            <person name="Hatakeyama M."/>
            <person name="Aluri S."/>
            <person name="Balachadran M.T."/>
            <person name="Sivarajan S.R."/>
            <person name="Patrignani A."/>
            <person name="Gruter S."/>
            <person name="Poveda L."/>
            <person name="Shimizu-Inatsugi R."/>
            <person name="Baeten J."/>
            <person name="Francoijs K.J."/>
            <person name="Nataraja K.N."/>
            <person name="Reddy Y.A.N."/>
            <person name="Phadnis S."/>
            <person name="Ravikumar R.L."/>
            <person name="Schlapbach R."/>
            <person name="Sreeman S.M."/>
            <person name="Shimizu K.K."/>
        </authorList>
    </citation>
    <scope>NUCLEOTIDE SEQUENCE</scope>
</reference>
<dbReference type="Proteomes" id="UP001054889">
    <property type="component" value="Unassembled WGS sequence"/>
</dbReference>
<dbReference type="PANTHER" id="PTHR31384">
    <property type="entry name" value="AUXIN RESPONSE FACTOR 4-RELATED"/>
    <property type="match status" value="1"/>
</dbReference>
<evidence type="ECO:0000256" key="8">
    <source>
        <dbReference type="ARBA" id="ARBA00023294"/>
    </source>
</evidence>
<dbReference type="Pfam" id="PF02362">
    <property type="entry name" value="B3"/>
    <property type="match status" value="1"/>
</dbReference>
<feature type="region of interest" description="Disordered" evidence="10">
    <location>
        <begin position="946"/>
        <end position="970"/>
    </location>
</feature>
<dbReference type="InterPro" id="IPR033389">
    <property type="entry name" value="AUX/IAA_dom"/>
</dbReference>
<dbReference type="SUPFAM" id="SSF54277">
    <property type="entry name" value="CAD &amp; PB1 domains"/>
    <property type="match status" value="1"/>
</dbReference>
<dbReference type="Pfam" id="PF02309">
    <property type="entry name" value="AUX_IAA"/>
    <property type="match status" value="1"/>
</dbReference>
<dbReference type="Gene3D" id="3.10.20.90">
    <property type="entry name" value="Phosphatidylinositol 3-kinase Catalytic Subunit, Chain A, domain 1"/>
    <property type="match status" value="1"/>
</dbReference>
<evidence type="ECO:0000313" key="14">
    <source>
        <dbReference type="Proteomes" id="UP001054889"/>
    </source>
</evidence>
<evidence type="ECO:0000259" key="12">
    <source>
        <dbReference type="PROSITE" id="PS51745"/>
    </source>
</evidence>
<dbReference type="PROSITE" id="PS50863">
    <property type="entry name" value="B3"/>
    <property type="match status" value="1"/>
</dbReference>
<dbReference type="Pfam" id="PF06507">
    <property type="entry name" value="ARF_AD"/>
    <property type="match status" value="1"/>
</dbReference>
<dbReference type="InterPro" id="IPR010525">
    <property type="entry name" value="ARF_dom"/>
</dbReference>
<evidence type="ECO:0000256" key="4">
    <source>
        <dbReference type="ARBA" id="ARBA00023015"/>
    </source>
</evidence>
<comment type="subunit">
    <text evidence="9">Homodimers and heterodimers.</text>
</comment>
<accession>A0AAV5CC67</accession>
<feature type="compositionally biased region" description="Basic residues" evidence="10">
    <location>
        <begin position="34"/>
        <end position="43"/>
    </location>
</feature>
<dbReference type="InterPro" id="IPR053793">
    <property type="entry name" value="PB1-like"/>
</dbReference>
<evidence type="ECO:0000256" key="5">
    <source>
        <dbReference type="ARBA" id="ARBA00023125"/>
    </source>
</evidence>
<feature type="compositionally biased region" description="Basic and acidic residues" evidence="10">
    <location>
        <begin position="114"/>
        <end position="126"/>
    </location>
</feature>
<feature type="domain" description="TF-B3" evidence="11">
    <location>
        <begin position="276"/>
        <end position="378"/>
    </location>
</feature>
<dbReference type="InterPro" id="IPR015300">
    <property type="entry name" value="DNA-bd_pseudobarrel_sf"/>
</dbReference>
<keyword evidence="6 9" id="KW-0804">Transcription</keyword>
<gene>
    <name evidence="13" type="primary">ga12450</name>
    <name evidence="13" type="ORF">PR202_ga12450</name>
</gene>
<dbReference type="AlphaFoldDB" id="A0AAV5CC67"/>
<dbReference type="InterPro" id="IPR003340">
    <property type="entry name" value="B3_DNA-bd"/>
</dbReference>
<keyword evidence="5 9" id="KW-0238">DNA-binding</keyword>
<feature type="region of interest" description="Disordered" evidence="10">
    <location>
        <begin position="27"/>
        <end position="73"/>
    </location>
</feature>
<reference evidence="13" key="2">
    <citation type="submission" date="2021-12" db="EMBL/GenBank/DDBJ databases">
        <title>Resequencing data analysis of finger millet.</title>
        <authorList>
            <person name="Hatakeyama M."/>
            <person name="Aluri S."/>
            <person name="Balachadran M.T."/>
            <person name="Sivarajan S.R."/>
            <person name="Poveda L."/>
            <person name="Shimizu-Inatsugi R."/>
            <person name="Schlapbach R."/>
            <person name="Sreeman S.M."/>
            <person name="Shimizu K.K."/>
        </authorList>
    </citation>
    <scope>NUCLEOTIDE SEQUENCE</scope>
</reference>
<evidence type="ECO:0000256" key="7">
    <source>
        <dbReference type="ARBA" id="ARBA00023242"/>
    </source>
</evidence>
<comment type="function">
    <text evidence="1 9">Auxin response factors (ARFs) are transcriptional factors that bind specifically to the DNA sequence 5'-TGTCTC-3' found in the auxin-responsive promoter elements (AuxREs).</text>
</comment>
<dbReference type="SMART" id="SM01019">
    <property type="entry name" value="B3"/>
    <property type="match status" value="1"/>
</dbReference>
<feature type="compositionally biased region" description="Polar residues" evidence="10">
    <location>
        <begin position="960"/>
        <end position="970"/>
    </location>
</feature>
<keyword evidence="7 9" id="KW-0539">Nucleus</keyword>
<dbReference type="FunFam" id="2.40.330.10:FF:000001">
    <property type="entry name" value="Auxin response factor"/>
    <property type="match status" value="1"/>
</dbReference>
<evidence type="ECO:0000256" key="10">
    <source>
        <dbReference type="SAM" id="MobiDB-lite"/>
    </source>
</evidence>
<dbReference type="EMBL" id="BQKI01000005">
    <property type="protein sequence ID" value="GJM95679.1"/>
    <property type="molecule type" value="Genomic_DNA"/>
</dbReference>
<feature type="region of interest" description="Disordered" evidence="10">
    <location>
        <begin position="767"/>
        <end position="788"/>
    </location>
</feature>
<dbReference type="Gene3D" id="2.30.30.1040">
    <property type="match status" value="1"/>
</dbReference>